<evidence type="ECO:0000256" key="3">
    <source>
        <dbReference type="ARBA" id="ARBA00004953"/>
    </source>
</evidence>
<dbReference type="RefSeq" id="WP_201350370.1">
    <property type="nucleotide sequence ID" value="NZ_AP014546.1"/>
</dbReference>
<evidence type="ECO:0000256" key="9">
    <source>
        <dbReference type="ARBA" id="ARBA00048531"/>
    </source>
</evidence>
<accession>A0A7R6SWJ2</accession>
<dbReference type="InterPro" id="IPR015424">
    <property type="entry name" value="PyrdxlP-dep_Trfase"/>
</dbReference>
<dbReference type="PANTHER" id="PTHR42885">
    <property type="entry name" value="HISTIDINOL-PHOSPHATE AMINOTRANSFERASE-RELATED"/>
    <property type="match status" value="1"/>
</dbReference>
<evidence type="ECO:0000256" key="4">
    <source>
        <dbReference type="ARBA" id="ARBA00012285"/>
    </source>
</evidence>
<dbReference type="GO" id="GO:0048472">
    <property type="term" value="F:threonine-phosphate decarboxylase activity"/>
    <property type="evidence" value="ECO:0007669"/>
    <property type="project" value="UniProtKB-EC"/>
</dbReference>
<evidence type="ECO:0000259" key="10">
    <source>
        <dbReference type="Pfam" id="PF00155"/>
    </source>
</evidence>
<proteinExistence type="predicted"/>
<organism evidence="11 12">
    <name type="scientific">Neptunomonas japonica JAMM 1380</name>
    <dbReference type="NCBI Taxonomy" id="1441457"/>
    <lineage>
        <taxon>Bacteria</taxon>
        <taxon>Pseudomonadati</taxon>
        <taxon>Pseudomonadota</taxon>
        <taxon>Gammaproteobacteria</taxon>
        <taxon>Oceanospirillales</taxon>
        <taxon>Oceanospirillaceae</taxon>
        <taxon>Neptunomonas</taxon>
    </lineage>
</organism>
<comment type="cofactor">
    <cofactor evidence="1">
        <name>pyridoxal 5'-phosphate</name>
        <dbReference type="ChEBI" id="CHEBI:597326"/>
    </cofactor>
</comment>
<dbReference type="InterPro" id="IPR004839">
    <property type="entry name" value="Aminotransferase_I/II_large"/>
</dbReference>
<dbReference type="PANTHER" id="PTHR42885:SF1">
    <property type="entry name" value="THREONINE-PHOSPHATE DECARBOXYLASE"/>
    <property type="match status" value="1"/>
</dbReference>
<dbReference type="InterPro" id="IPR005860">
    <property type="entry name" value="CobD"/>
</dbReference>
<dbReference type="GO" id="GO:0030170">
    <property type="term" value="F:pyridoxal phosphate binding"/>
    <property type="evidence" value="ECO:0007669"/>
    <property type="project" value="InterPro"/>
</dbReference>
<dbReference type="AlphaFoldDB" id="A0A7R6SWJ2"/>
<dbReference type="NCBIfam" id="TIGR01140">
    <property type="entry name" value="L_thr_O3P_dcar"/>
    <property type="match status" value="1"/>
</dbReference>
<keyword evidence="12" id="KW-1185">Reference proteome</keyword>
<dbReference type="SUPFAM" id="SSF53383">
    <property type="entry name" value="PLP-dependent transferases"/>
    <property type="match status" value="1"/>
</dbReference>
<keyword evidence="7" id="KW-0456">Lyase</keyword>
<dbReference type="PROSITE" id="PS00105">
    <property type="entry name" value="AA_TRANSFER_CLASS_1"/>
    <property type="match status" value="1"/>
</dbReference>
<evidence type="ECO:0000256" key="5">
    <source>
        <dbReference type="ARBA" id="ARBA00022573"/>
    </source>
</evidence>
<gene>
    <name evidence="11" type="primary">cobC1</name>
    <name evidence="11" type="ORF">NEJAP_1827</name>
</gene>
<sequence length="340" mass="38165">MSAITSKPFHGGRLHHAAQQFGIPIESWIDLSTGINPHSYPLPTVPQEVWQKLPDADDNLLSIAATYYRSAHLLAVAGSQVAIEALPKLRSHSRVGILSPAYAEYAYQWKRQGHDVQELSIEELDAQIANLDVVVVIRPNNPTAELLSQAQLKHWLDILQQINGWLVIDEAFIDAMPNSDKLSMITQDPASGLVVLRSVGKFFGLAGIRLGFVWAEPALLSRLAQQLTTWSVSSVARWAGAVSLQDDNWQLLMRQRLVQDSQQLCAMLAKYDFEFVSTPLFCTVQLPIVHRKTGFSVYQYFAERGILIRNFEHLQAFRLGLPKDAMAWRLLEKALSELKT</sequence>
<reference evidence="11 12" key="1">
    <citation type="journal article" date="2008" name="Int. J. Syst. Evol. Microbiol.">
        <title>Neptunomonas japonica sp. nov., an Osedax japonicus symbiont-like bacterium isolated from sediment adjacent to sperm whale carcasses off Kagoshima, Japan.</title>
        <authorList>
            <person name="Miyazaki M."/>
            <person name="Nogi Y."/>
            <person name="Fujiwara Y."/>
            <person name="Kawato M."/>
            <person name="Kubokawa K."/>
            <person name="Horikoshi K."/>
        </authorList>
    </citation>
    <scope>NUCLEOTIDE SEQUENCE [LARGE SCALE GENOMIC DNA]</scope>
    <source>
        <strain evidence="11 12">JAMM 1380</strain>
    </source>
</reference>
<evidence type="ECO:0000256" key="8">
    <source>
        <dbReference type="ARBA" id="ARBA00029996"/>
    </source>
</evidence>
<evidence type="ECO:0000256" key="1">
    <source>
        <dbReference type="ARBA" id="ARBA00001933"/>
    </source>
</evidence>
<dbReference type="InterPro" id="IPR015421">
    <property type="entry name" value="PyrdxlP-dep_Trfase_major"/>
</dbReference>
<name>A0A7R6SWJ2_9GAMM</name>
<comment type="pathway">
    <text evidence="3">Cofactor biosynthesis; adenosylcobalamin biosynthesis.</text>
</comment>
<dbReference type="GO" id="GO:0009236">
    <property type="term" value="P:cobalamin biosynthetic process"/>
    <property type="evidence" value="ECO:0007669"/>
    <property type="project" value="UniProtKB-UniPathway"/>
</dbReference>
<dbReference type="EC" id="4.1.1.81" evidence="4"/>
<dbReference type="InterPro" id="IPR004838">
    <property type="entry name" value="NHTrfase_class1_PyrdxlP-BS"/>
</dbReference>
<dbReference type="Gene3D" id="3.90.1150.10">
    <property type="entry name" value="Aspartate Aminotransferase, domain 1"/>
    <property type="match status" value="1"/>
</dbReference>
<evidence type="ECO:0000313" key="12">
    <source>
        <dbReference type="Proteomes" id="UP000595332"/>
    </source>
</evidence>
<evidence type="ECO:0000313" key="11">
    <source>
        <dbReference type="EMBL" id="BBB29777.1"/>
    </source>
</evidence>
<dbReference type="EMBL" id="AP014546">
    <property type="protein sequence ID" value="BBB29777.1"/>
    <property type="molecule type" value="Genomic_DNA"/>
</dbReference>
<comment type="function">
    <text evidence="2">Decarboxylates L-threonine-O-3-phosphate to yield (R)-1-amino-2-propanol O-2-phosphate, the precursor for the linkage between the nucleotide loop and the corrin ring in cobalamin.</text>
</comment>
<dbReference type="UniPathway" id="UPA00148"/>
<dbReference type="KEGG" id="njp:NEJAP_1827"/>
<protein>
    <recommendedName>
        <fullName evidence="4">threonine-phosphate decarboxylase</fullName>
        <ecNumber evidence="4">4.1.1.81</ecNumber>
    </recommendedName>
    <alternativeName>
        <fullName evidence="8">L-threonine-O-3-phosphate decarboxylase</fullName>
    </alternativeName>
</protein>
<dbReference type="InterPro" id="IPR015422">
    <property type="entry name" value="PyrdxlP-dep_Trfase_small"/>
</dbReference>
<dbReference type="Pfam" id="PF00155">
    <property type="entry name" value="Aminotran_1_2"/>
    <property type="match status" value="1"/>
</dbReference>
<feature type="domain" description="Aminotransferase class I/classII large" evidence="10">
    <location>
        <begin position="68"/>
        <end position="312"/>
    </location>
</feature>
<evidence type="ECO:0000256" key="6">
    <source>
        <dbReference type="ARBA" id="ARBA00022898"/>
    </source>
</evidence>
<keyword evidence="6" id="KW-0663">Pyridoxal phosphate</keyword>
<dbReference type="Proteomes" id="UP000595332">
    <property type="component" value="Chromosome"/>
</dbReference>
<dbReference type="CDD" id="cd00609">
    <property type="entry name" value="AAT_like"/>
    <property type="match status" value="1"/>
</dbReference>
<keyword evidence="5" id="KW-0169">Cobalamin biosynthesis</keyword>
<evidence type="ECO:0000256" key="7">
    <source>
        <dbReference type="ARBA" id="ARBA00023239"/>
    </source>
</evidence>
<comment type="catalytic activity">
    <reaction evidence="9">
        <text>O-phospho-L-threonine + H(+) = (R)-1-aminopropan-2-yl phosphate + CO2</text>
        <dbReference type="Rhea" id="RHEA:11492"/>
        <dbReference type="ChEBI" id="CHEBI:15378"/>
        <dbReference type="ChEBI" id="CHEBI:16526"/>
        <dbReference type="ChEBI" id="CHEBI:58563"/>
        <dbReference type="ChEBI" id="CHEBI:58675"/>
        <dbReference type="EC" id="4.1.1.81"/>
    </reaction>
</comment>
<evidence type="ECO:0000256" key="2">
    <source>
        <dbReference type="ARBA" id="ARBA00003444"/>
    </source>
</evidence>
<dbReference type="Gene3D" id="3.40.640.10">
    <property type="entry name" value="Type I PLP-dependent aspartate aminotransferase-like (Major domain)"/>
    <property type="match status" value="1"/>
</dbReference>